<dbReference type="AlphaFoldDB" id="A0A438FYI8"/>
<dbReference type="PROSITE" id="PS51272">
    <property type="entry name" value="SLH"/>
    <property type="match status" value="1"/>
</dbReference>
<protein>
    <recommendedName>
        <fullName evidence="1">SLH domain-containing protein</fullName>
    </recommendedName>
</protein>
<dbReference type="InterPro" id="IPR001119">
    <property type="entry name" value="SLH_dom"/>
</dbReference>
<reference evidence="2 3" key="1">
    <citation type="journal article" date="2018" name="PLoS Genet.">
        <title>Population sequencing reveals clonal diversity and ancestral inbreeding in the grapevine cultivar Chardonnay.</title>
        <authorList>
            <person name="Roach M.J."/>
            <person name="Johnson D.L."/>
            <person name="Bohlmann J."/>
            <person name="van Vuuren H.J."/>
            <person name="Jones S.J."/>
            <person name="Pretorius I.S."/>
            <person name="Schmidt S.A."/>
            <person name="Borneman A.R."/>
        </authorList>
    </citation>
    <scope>NUCLEOTIDE SEQUENCE [LARGE SCALE GENOMIC DNA]</scope>
    <source>
        <strain evidence="3">cv. Chardonnay</strain>
        <tissue evidence="2">Leaf</tissue>
    </source>
</reference>
<organism evidence="2 3">
    <name type="scientific">Vitis vinifera</name>
    <name type="common">Grape</name>
    <dbReference type="NCBI Taxonomy" id="29760"/>
    <lineage>
        <taxon>Eukaryota</taxon>
        <taxon>Viridiplantae</taxon>
        <taxon>Streptophyta</taxon>
        <taxon>Embryophyta</taxon>
        <taxon>Tracheophyta</taxon>
        <taxon>Spermatophyta</taxon>
        <taxon>Magnoliopsida</taxon>
        <taxon>eudicotyledons</taxon>
        <taxon>Gunneridae</taxon>
        <taxon>Pentapetalae</taxon>
        <taxon>rosids</taxon>
        <taxon>Vitales</taxon>
        <taxon>Vitaceae</taxon>
        <taxon>Viteae</taxon>
        <taxon>Vitis</taxon>
    </lineage>
</organism>
<name>A0A438FYI8_VITVI</name>
<proteinExistence type="predicted"/>
<dbReference type="Proteomes" id="UP000288805">
    <property type="component" value="Unassembled WGS sequence"/>
</dbReference>
<feature type="domain" description="SLH" evidence="1">
    <location>
        <begin position="279"/>
        <end position="357"/>
    </location>
</feature>
<dbReference type="Pfam" id="PF00395">
    <property type="entry name" value="SLH"/>
    <property type="match status" value="1"/>
</dbReference>
<sequence length="616" mass="69739">MCSSSASPSSLFLSTGTPILRSRIVPIFSSSSPFINSHRFRNPRLCISSSVSETSFEVTWVFLNAMQATTMVAGRLSSLHVIRRRKGQVHFFVWLLGLRLPFYSPPLLTSHYQEKASFRLQFNKPMHSIHEIFVRTKTEAGQSNTVYSNASDVDTNIVEAGTESASNEIDEDVASGGLKANDCRMLLSGLCIGHFKLLITEKYLASKKVKHVLIPVAADSTQQEALLVLKKLKIIEDDVSADELCTKREYARWLVRANLLLERDPRHRIFSSSLPSGSIISAFDDVNAEDRDYGSIQALAEAGIIPSKLSGNSNSALDSSKVQGEVYFSPDRFISRQDLINWKAQLEYKVMPGIKEKILKPDLFTVQISRTKVDFMDMKEISSDASPEFFIDMLAGDRSIVRKVFGQSKRFQPNKPSTKAQSAVALTSGRMTEVIHTELLRLEAEKLSREAEAEEIRSQLLNRGDIQSFWSEKIKDEKIRGFEVEKDYLAAVSDLEEERIVHVNCLTENLKEKAAMECQSQLLFRLKDEVDEMSERLACERTGYMAEQRNLQDMLNELQNKQEGVLDVKSILEAEKEALRILRSWVEDEAQKNQARAKVLEEVGRRWKWDSDAQMS</sequence>
<evidence type="ECO:0000313" key="2">
    <source>
        <dbReference type="EMBL" id="RVW65017.1"/>
    </source>
</evidence>
<dbReference type="EMBL" id="QGNW01000693">
    <property type="protein sequence ID" value="RVW65017.1"/>
    <property type="molecule type" value="Genomic_DNA"/>
</dbReference>
<dbReference type="PANTHER" id="PTHR33740">
    <property type="entry name" value="GPI-ANCHORED ADHESIN-LIKE PROTEIN"/>
    <property type="match status" value="1"/>
</dbReference>
<gene>
    <name evidence="2" type="ORF">CK203_034894</name>
</gene>
<evidence type="ECO:0000259" key="1">
    <source>
        <dbReference type="PROSITE" id="PS51272"/>
    </source>
</evidence>
<dbReference type="PANTHER" id="PTHR33740:SF1">
    <property type="entry name" value="SLH DOMAIN PROTEIN"/>
    <property type="match status" value="1"/>
</dbReference>
<comment type="caution">
    <text evidence="2">The sequence shown here is derived from an EMBL/GenBank/DDBJ whole genome shotgun (WGS) entry which is preliminary data.</text>
</comment>
<evidence type="ECO:0000313" key="3">
    <source>
        <dbReference type="Proteomes" id="UP000288805"/>
    </source>
</evidence>
<accession>A0A438FYI8</accession>